<reference evidence="3 4" key="1">
    <citation type="submission" date="2019-05" db="EMBL/GenBank/DDBJ databases">
        <authorList>
            <consortium name="Science for Life Laboratories"/>
        </authorList>
    </citation>
    <scope>NUCLEOTIDE SEQUENCE [LARGE SCALE GENOMIC DNA]</scope>
    <source>
        <strain evidence="3">Soil9</strain>
    </source>
</reference>
<organism evidence="3 4">
    <name type="scientific">Gemmata massiliana</name>
    <dbReference type="NCBI Taxonomy" id="1210884"/>
    <lineage>
        <taxon>Bacteria</taxon>
        <taxon>Pseudomonadati</taxon>
        <taxon>Planctomycetota</taxon>
        <taxon>Planctomycetia</taxon>
        <taxon>Gemmatales</taxon>
        <taxon>Gemmataceae</taxon>
        <taxon>Gemmata</taxon>
    </lineage>
</organism>
<evidence type="ECO:0000313" key="3">
    <source>
        <dbReference type="EMBL" id="VTR93504.1"/>
    </source>
</evidence>
<dbReference type="GO" id="GO:0016020">
    <property type="term" value="C:membrane"/>
    <property type="evidence" value="ECO:0007669"/>
    <property type="project" value="InterPro"/>
</dbReference>
<keyword evidence="1" id="KW-1133">Transmembrane helix</keyword>
<protein>
    <recommendedName>
        <fullName evidence="2">EamA domain-containing protein</fullName>
    </recommendedName>
</protein>
<keyword evidence="4" id="KW-1185">Reference proteome</keyword>
<feature type="transmembrane region" description="Helical" evidence="1">
    <location>
        <begin position="97"/>
        <end position="117"/>
    </location>
</feature>
<sequence>MTKFQLVSMGLAVVGAVSYHLSQKSVPKDASPLVVLFHAYLIASALCLVIVLLTGGAQERAELLRPRPVSLALGVCVLAIEVGVLLVYRSGWPVGRAALISTLAATAVLLPVGYWFFDESLPLLKVAGLLVCLVGTVLLCW</sequence>
<accession>A0A6P2D0B3</accession>
<keyword evidence="1" id="KW-0812">Transmembrane</keyword>
<evidence type="ECO:0000313" key="4">
    <source>
        <dbReference type="Proteomes" id="UP000464178"/>
    </source>
</evidence>
<feature type="transmembrane region" description="Helical" evidence="1">
    <location>
        <begin position="123"/>
        <end position="140"/>
    </location>
</feature>
<evidence type="ECO:0000259" key="2">
    <source>
        <dbReference type="Pfam" id="PF00892"/>
    </source>
</evidence>
<dbReference type="RefSeq" id="WP_162668218.1">
    <property type="nucleotide sequence ID" value="NZ_LR593886.1"/>
</dbReference>
<name>A0A6P2D0B3_9BACT</name>
<keyword evidence="1" id="KW-0472">Membrane</keyword>
<dbReference type="InterPro" id="IPR037185">
    <property type="entry name" value="EmrE-like"/>
</dbReference>
<dbReference type="InterPro" id="IPR000620">
    <property type="entry name" value="EamA_dom"/>
</dbReference>
<dbReference type="AlphaFoldDB" id="A0A6P2D0B3"/>
<feature type="transmembrane region" description="Helical" evidence="1">
    <location>
        <begin position="6"/>
        <end position="22"/>
    </location>
</feature>
<dbReference type="Proteomes" id="UP000464178">
    <property type="component" value="Chromosome"/>
</dbReference>
<feature type="transmembrane region" description="Helical" evidence="1">
    <location>
        <begin position="69"/>
        <end position="88"/>
    </location>
</feature>
<feature type="transmembrane region" description="Helical" evidence="1">
    <location>
        <begin position="34"/>
        <end position="57"/>
    </location>
</feature>
<dbReference type="Pfam" id="PF00892">
    <property type="entry name" value="EamA"/>
    <property type="match status" value="1"/>
</dbReference>
<gene>
    <name evidence="3" type="ORF">SOIL9_42100</name>
</gene>
<proteinExistence type="predicted"/>
<feature type="domain" description="EamA" evidence="2">
    <location>
        <begin position="11"/>
        <end position="139"/>
    </location>
</feature>
<dbReference type="EMBL" id="LR593886">
    <property type="protein sequence ID" value="VTR93504.1"/>
    <property type="molecule type" value="Genomic_DNA"/>
</dbReference>
<evidence type="ECO:0000256" key="1">
    <source>
        <dbReference type="SAM" id="Phobius"/>
    </source>
</evidence>
<dbReference type="SUPFAM" id="SSF103481">
    <property type="entry name" value="Multidrug resistance efflux transporter EmrE"/>
    <property type="match status" value="1"/>
</dbReference>
<dbReference type="KEGG" id="gms:SOIL9_42100"/>